<dbReference type="SUPFAM" id="SSF64182">
    <property type="entry name" value="DHH phosphoesterases"/>
    <property type="match status" value="1"/>
</dbReference>
<evidence type="ECO:0000259" key="9">
    <source>
        <dbReference type="Pfam" id="PF17768"/>
    </source>
</evidence>
<evidence type="ECO:0000256" key="1">
    <source>
        <dbReference type="ARBA" id="ARBA00005915"/>
    </source>
</evidence>
<name>A0A3B1DMS1_9ZZZZ</name>
<feature type="domain" description="RecJ OB" evidence="9">
    <location>
        <begin position="451"/>
        <end position="556"/>
    </location>
</feature>
<dbReference type="Pfam" id="PF02272">
    <property type="entry name" value="DHHA1"/>
    <property type="match status" value="1"/>
</dbReference>
<dbReference type="InterPro" id="IPR004610">
    <property type="entry name" value="RecJ"/>
</dbReference>
<evidence type="ECO:0000256" key="5">
    <source>
        <dbReference type="ARBA" id="ARBA00022839"/>
    </source>
</evidence>
<dbReference type="InterPro" id="IPR001667">
    <property type="entry name" value="DDH_dom"/>
</dbReference>
<feature type="coiled-coil region" evidence="6">
    <location>
        <begin position="305"/>
        <end position="332"/>
    </location>
</feature>
<dbReference type="Gene3D" id="3.10.310.30">
    <property type="match status" value="1"/>
</dbReference>
<organism evidence="10">
    <name type="scientific">hydrothermal vent metagenome</name>
    <dbReference type="NCBI Taxonomy" id="652676"/>
    <lineage>
        <taxon>unclassified sequences</taxon>
        <taxon>metagenomes</taxon>
        <taxon>ecological metagenomes</taxon>
    </lineage>
</organism>
<sequence>MTKTWKIKKHQPVLQSDLSEALNIPPIVAQLLINRNITDIKEAAYFLSADLSDLHDPFLLKNMDVAIKRIKQAQEKKEKVLVFGDYDVDGVTSSTLLTLALKKSGLEVVNYIPHRMKDGYGLNKNVAQFAKENNVNLFITVDCGITAIEEVATINAVGIEVIILDHHLPSEKGVPDAFAIINPKQEDCPYPFKYLAAVGLVVKFIHALEGEVRQELLDFAAIGTVADMVPLHGENRILVKAGLPSINTTSNKGLSALLNVSKINGKTIKPYHIGFVIGPRINAAGRMDSAHASLDLFLSEDLTEAEGLAAVLENYNSERQKMQRNVVEEALDLIENDENIKNQKIIVIGKEGWHKGVVGIVASRVKDKYSRPAIVIAIKDGVGTASARSIDGFHLHEALSQCSEHLEEFGGHAGAAGLTIKEENIPLLVKSINTFALTALKPKALNPVLHIDAEINLADINLSLIQKVNAMEPFGEGNPEPLFCSYQVRVNSLPQTLGRNTLKFWIAQNGTTISAVGFGMGELKNKIKKGQTVDISYQLGIDDWNKAPTPQLMLKDIKL</sequence>
<evidence type="ECO:0000259" key="7">
    <source>
        <dbReference type="Pfam" id="PF01368"/>
    </source>
</evidence>
<dbReference type="PANTHER" id="PTHR30255:SF2">
    <property type="entry name" value="SINGLE-STRANDED-DNA-SPECIFIC EXONUCLEASE RECJ"/>
    <property type="match status" value="1"/>
</dbReference>
<evidence type="ECO:0000259" key="8">
    <source>
        <dbReference type="Pfam" id="PF02272"/>
    </source>
</evidence>
<protein>
    <recommendedName>
        <fullName evidence="2">Single-stranded-DNA-specific exonuclease RecJ</fullName>
    </recommendedName>
</protein>
<dbReference type="GO" id="GO:0006310">
    <property type="term" value="P:DNA recombination"/>
    <property type="evidence" value="ECO:0007669"/>
    <property type="project" value="InterPro"/>
</dbReference>
<evidence type="ECO:0000256" key="2">
    <source>
        <dbReference type="ARBA" id="ARBA00019841"/>
    </source>
</evidence>
<dbReference type="NCBIfam" id="TIGR00644">
    <property type="entry name" value="recJ"/>
    <property type="match status" value="1"/>
</dbReference>
<dbReference type="Gene3D" id="3.90.1640.30">
    <property type="match status" value="1"/>
</dbReference>
<dbReference type="GO" id="GO:0006281">
    <property type="term" value="P:DNA repair"/>
    <property type="evidence" value="ECO:0007669"/>
    <property type="project" value="InterPro"/>
</dbReference>
<dbReference type="InterPro" id="IPR041122">
    <property type="entry name" value="RecJ_OB"/>
</dbReference>
<feature type="domain" description="DHHA1" evidence="8">
    <location>
        <begin position="342"/>
        <end position="435"/>
    </location>
</feature>
<dbReference type="InterPro" id="IPR003156">
    <property type="entry name" value="DHHA1_dom"/>
</dbReference>
<evidence type="ECO:0000313" key="10">
    <source>
        <dbReference type="EMBL" id="VAX37394.1"/>
    </source>
</evidence>
<dbReference type="AlphaFoldDB" id="A0A3B1DMS1"/>
<evidence type="ECO:0000256" key="6">
    <source>
        <dbReference type="SAM" id="Coils"/>
    </source>
</evidence>
<gene>
    <name evidence="10" type="ORF">MNBD_UNCLBAC01-917</name>
</gene>
<proteinExistence type="inferred from homology"/>
<keyword evidence="6" id="KW-0175">Coiled coil</keyword>
<comment type="similarity">
    <text evidence="1">Belongs to the RecJ family.</text>
</comment>
<dbReference type="InterPro" id="IPR038763">
    <property type="entry name" value="DHH_sf"/>
</dbReference>
<keyword evidence="3" id="KW-0540">Nuclease</keyword>
<dbReference type="EMBL" id="UOGJ01000127">
    <property type="protein sequence ID" value="VAX37394.1"/>
    <property type="molecule type" value="Genomic_DNA"/>
</dbReference>
<dbReference type="Pfam" id="PF01368">
    <property type="entry name" value="DHH"/>
    <property type="match status" value="1"/>
</dbReference>
<accession>A0A3B1DMS1</accession>
<keyword evidence="5 10" id="KW-0269">Exonuclease</keyword>
<evidence type="ECO:0000256" key="3">
    <source>
        <dbReference type="ARBA" id="ARBA00022722"/>
    </source>
</evidence>
<dbReference type="InterPro" id="IPR051673">
    <property type="entry name" value="SSDNA_exonuclease_RecJ"/>
</dbReference>
<dbReference type="PANTHER" id="PTHR30255">
    <property type="entry name" value="SINGLE-STRANDED-DNA-SPECIFIC EXONUCLEASE RECJ"/>
    <property type="match status" value="1"/>
</dbReference>
<keyword evidence="4" id="KW-0378">Hydrolase</keyword>
<evidence type="ECO:0000256" key="4">
    <source>
        <dbReference type="ARBA" id="ARBA00022801"/>
    </source>
</evidence>
<dbReference type="GO" id="GO:0008409">
    <property type="term" value="F:5'-3' exonuclease activity"/>
    <property type="evidence" value="ECO:0007669"/>
    <property type="project" value="InterPro"/>
</dbReference>
<reference evidence="10" key="1">
    <citation type="submission" date="2018-06" db="EMBL/GenBank/DDBJ databases">
        <authorList>
            <person name="Zhirakovskaya E."/>
        </authorList>
    </citation>
    <scope>NUCLEOTIDE SEQUENCE</scope>
</reference>
<dbReference type="GO" id="GO:0003676">
    <property type="term" value="F:nucleic acid binding"/>
    <property type="evidence" value="ECO:0007669"/>
    <property type="project" value="InterPro"/>
</dbReference>
<dbReference type="Pfam" id="PF17768">
    <property type="entry name" value="RecJ_OB"/>
    <property type="match status" value="1"/>
</dbReference>
<feature type="domain" description="DDH" evidence="7">
    <location>
        <begin position="79"/>
        <end position="224"/>
    </location>
</feature>